<dbReference type="Proteomes" id="UP001158598">
    <property type="component" value="Chromosome"/>
</dbReference>
<protein>
    <recommendedName>
        <fullName evidence="4">Lipoprotein</fullName>
    </recommendedName>
</protein>
<accession>A0AA35UHC7</accession>
<evidence type="ECO:0000313" key="2">
    <source>
        <dbReference type="EMBL" id="CAI8786166.1"/>
    </source>
</evidence>
<dbReference type="RefSeq" id="WP_282213630.1">
    <property type="nucleotide sequence ID" value="NZ_OX458332.1"/>
</dbReference>
<organism evidence="2 3">
    <name type="scientific">Methylococcus capsulatus</name>
    <dbReference type="NCBI Taxonomy" id="414"/>
    <lineage>
        <taxon>Bacteria</taxon>
        <taxon>Pseudomonadati</taxon>
        <taxon>Pseudomonadota</taxon>
        <taxon>Gammaproteobacteria</taxon>
        <taxon>Methylococcales</taxon>
        <taxon>Methylococcaceae</taxon>
        <taxon>Methylococcus</taxon>
    </lineage>
</organism>
<dbReference type="AlphaFoldDB" id="A0AA35UHC7"/>
<reference evidence="2" key="1">
    <citation type="submission" date="2023-03" db="EMBL/GenBank/DDBJ databases">
        <authorList>
            <person name="Pearce D."/>
        </authorList>
    </citation>
    <scope>NUCLEOTIDE SEQUENCE</scope>
    <source>
        <strain evidence="2">Mc</strain>
    </source>
</reference>
<evidence type="ECO:0000313" key="3">
    <source>
        <dbReference type="Proteomes" id="UP001158598"/>
    </source>
</evidence>
<dbReference type="EMBL" id="OX458332">
    <property type="protein sequence ID" value="CAI8786166.1"/>
    <property type="molecule type" value="Genomic_DNA"/>
</dbReference>
<keyword evidence="1" id="KW-0732">Signal</keyword>
<feature type="signal peptide" evidence="1">
    <location>
        <begin position="1"/>
        <end position="29"/>
    </location>
</feature>
<sequence length="346" mass="36886">MNRPFPPSIAFRKAWLAGFLLLAASPVRAGLTAGQLIDQVGISQADVARLQKGEIVSYSVVETGSKSLATGIAMYLKTAPARIVEVVRRGELAARDPDVTARGVVPSGAGVEAFAKFAYGRAQVDEARDLLNVRPGSGFNLSAEEIAGFAALKASLASDDDETVVEAVSRQYRSVLAARLRAYRSKGLAGMAAYERGDGDKADPAAELTDAIRASKLLGDRFPGLQKALLGYPAEMPAGAEDSFIWFNRMVQGRPTPILVHRIIHAGNDGALLLQSAFYVGHSYDVSQTLAGTVPYLDGALVFYSVRSSTDQVTGLGEALKHSIGRGQMEKEMIEKFRVLKASVKG</sequence>
<name>A0AA35UHC7_METCP</name>
<evidence type="ECO:0000256" key="1">
    <source>
        <dbReference type="SAM" id="SignalP"/>
    </source>
</evidence>
<evidence type="ECO:0008006" key="4">
    <source>
        <dbReference type="Google" id="ProtNLM"/>
    </source>
</evidence>
<gene>
    <name evidence="2" type="ORF">MCNOR_1299</name>
</gene>
<proteinExistence type="predicted"/>
<feature type="chain" id="PRO_5041336648" description="Lipoprotein" evidence="1">
    <location>
        <begin position="30"/>
        <end position="346"/>
    </location>
</feature>